<dbReference type="Proteomes" id="UP000703893">
    <property type="component" value="Unassembled WGS sequence"/>
</dbReference>
<feature type="non-terminal residue" evidence="4">
    <location>
        <position position="1"/>
    </location>
</feature>
<keyword evidence="1" id="KW-0808">Transferase</keyword>
<dbReference type="PROSITE" id="PS50110">
    <property type="entry name" value="RESPONSE_REGULATORY"/>
    <property type="match status" value="1"/>
</dbReference>
<evidence type="ECO:0000313" key="5">
    <source>
        <dbReference type="Proteomes" id="UP000703893"/>
    </source>
</evidence>
<organism evidence="4 5">
    <name type="scientific">Candidatus Tanganyikabacteria bacterium</name>
    <dbReference type="NCBI Taxonomy" id="2961651"/>
    <lineage>
        <taxon>Bacteria</taxon>
        <taxon>Bacillati</taxon>
        <taxon>Candidatus Sericytochromatia</taxon>
        <taxon>Candidatus Tanganyikabacteria</taxon>
    </lineage>
</organism>
<keyword evidence="2" id="KW-0597">Phosphoprotein</keyword>
<gene>
    <name evidence="4" type="ORF">FJZ00_10380</name>
</gene>
<dbReference type="InterPro" id="IPR037171">
    <property type="entry name" value="NagB/RpiA_transferase-like"/>
</dbReference>
<evidence type="ECO:0000256" key="1">
    <source>
        <dbReference type="ARBA" id="ARBA00022679"/>
    </source>
</evidence>
<dbReference type="AlphaFoldDB" id="A0A938BJQ0"/>
<dbReference type="SUPFAM" id="SSF100950">
    <property type="entry name" value="NagB/RpiA/CoA transferase-like"/>
    <property type="match status" value="1"/>
</dbReference>
<feature type="modified residue" description="4-aspartylphosphate" evidence="2">
    <location>
        <position position="185"/>
    </location>
</feature>
<evidence type="ECO:0000313" key="4">
    <source>
        <dbReference type="EMBL" id="MBM3275552.1"/>
    </source>
</evidence>
<dbReference type="InterPro" id="IPR004165">
    <property type="entry name" value="CoA_trans_fam_I"/>
</dbReference>
<name>A0A938BJQ0_9BACT</name>
<dbReference type="SUPFAM" id="SSF52172">
    <property type="entry name" value="CheY-like"/>
    <property type="match status" value="1"/>
</dbReference>
<comment type="caution">
    <text evidence="4">The sequence shown here is derived from an EMBL/GenBank/DDBJ whole genome shotgun (WGS) entry which is preliminary data.</text>
</comment>
<proteinExistence type="predicted"/>
<dbReference type="PANTHER" id="PTHR13707">
    <property type="entry name" value="KETOACID-COENZYME A TRANSFERASE"/>
    <property type="match status" value="1"/>
</dbReference>
<reference evidence="4 5" key="1">
    <citation type="submission" date="2019-03" db="EMBL/GenBank/DDBJ databases">
        <title>Lake Tanganyika Metagenome-Assembled Genomes (MAGs).</title>
        <authorList>
            <person name="Tran P."/>
        </authorList>
    </citation>
    <scope>NUCLEOTIDE SEQUENCE [LARGE SCALE GENOMIC DNA]</scope>
    <source>
        <strain evidence="4">K_DeepCast_65m_m2_236</strain>
    </source>
</reference>
<dbReference type="GO" id="GO:0000160">
    <property type="term" value="P:phosphorelay signal transduction system"/>
    <property type="evidence" value="ECO:0007669"/>
    <property type="project" value="InterPro"/>
</dbReference>
<dbReference type="GO" id="GO:0008410">
    <property type="term" value="F:CoA-transferase activity"/>
    <property type="evidence" value="ECO:0007669"/>
    <property type="project" value="InterPro"/>
</dbReference>
<dbReference type="InterPro" id="IPR001789">
    <property type="entry name" value="Sig_transdc_resp-reg_receiver"/>
</dbReference>
<evidence type="ECO:0000259" key="3">
    <source>
        <dbReference type="PROSITE" id="PS50110"/>
    </source>
</evidence>
<dbReference type="Gene3D" id="3.40.1080.10">
    <property type="entry name" value="Glutaconate Coenzyme A-transferase"/>
    <property type="match status" value="1"/>
</dbReference>
<accession>A0A938BJQ0</accession>
<sequence length="256" mass="27972">YTRTGVGTSIAHGRETRTICGREYLFEAPLQADVALIRAHRGDALGNLTHRKTARNGNPVMATAADLVVAEVEHLVELGDIDADAVHTPGIYVDRIVQGMRYERRIEYRTVRPRGSRPRATKEANGMPKSGFNRNELVLIADPHYDRLIARLSLESEGYDVEVVNSLAAARRRAGEALPAVVVLDCEDCCLEGQALMRDLKCDPRTADIAVVALTACRGLDGACLALSAGCDRVMHKNQAVDLPRHMELLLRGPLG</sequence>
<dbReference type="EMBL" id="VGJX01000624">
    <property type="protein sequence ID" value="MBM3275552.1"/>
    <property type="molecule type" value="Genomic_DNA"/>
</dbReference>
<dbReference type="Gene3D" id="3.40.50.2300">
    <property type="match status" value="1"/>
</dbReference>
<evidence type="ECO:0000256" key="2">
    <source>
        <dbReference type="PROSITE-ProRule" id="PRU00169"/>
    </source>
</evidence>
<dbReference type="InterPro" id="IPR011006">
    <property type="entry name" value="CheY-like_superfamily"/>
</dbReference>
<protein>
    <recommendedName>
        <fullName evidence="3">Response regulatory domain-containing protein</fullName>
    </recommendedName>
</protein>
<dbReference type="PANTHER" id="PTHR13707:SF60">
    <property type="entry name" value="ACETATE COA-TRANSFERASE SUBUNIT ALPHA"/>
    <property type="match status" value="1"/>
</dbReference>
<dbReference type="Pfam" id="PF01144">
    <property type="entry name" value="CoA_trans"/>
    <property type="match status" value="1"/>
</dbReference>
<feature type="domain" description="Response regulatory" evidence="3">
    <location>
        <begin position="136"/>
        <end position="252"/>
    </location>
</feature>